<dbReference type="Proteomes" id="UP000008553">
    <property type="component" value="Unassembled WGS sequence"/>
</dbReference>
<sequence>TSCRTIRRVSASSLPLPALAPASSRSSLAPASSWSCLRSWSCHFFWSRVIRPRSANERQDFLPDHGGGFQHRRFAIVTLGDQRLRELLDRERRLHGGLELQLELLAVAVQGALADVPPKPEPTRRTDERGGIIRPAPAAPRPASPSAPWRRPDLGGSKSPPRRRRAAGRRSDPVRPARRGPSSGGRRRRPVLPAPAPWPARSGRGCRRAPGSIGAG</sequence>
<dbReference type="PaxDb" id="73239-Q7R753"/>
<feature type="compositionally biased region" description="Basic and acidic residues" evidence="1">
    <location>
        <begin position="121"/>
        <end position="131"/>
    </location>
</feature>
<reference evidence="2 3" key="1">
    <citation type="journal article" date="2002" name="Nature">
        <title>Genome sequence and comparative analysis of the model rodent malaria parasite Plasmodium yoelii yoelii.</title>
        <authorList>
            <person name="Carlton J.M."/>
            <person name="Angiuoli S.V."/>
            <person name="Suh B.B."/>
            <person name="Kooij T.W."/>
            <person name="Pertea M."/>
            <person name="Silva J.C."/>
            <person name="Ermolaeva M.D."/>
            <person name="Allen J.E."/>
            <person name="Selengut J.D."/>
            <person name="Koo H.L."/>
            <person name="Peterson J.D."/>
            <person name="Pop M."/>
            <person name="Kosack D.S."/>
            <person name="Shumway M.F."/>
            <person name="Bidwell S.L."/>
            <person name="Shallom S.J."/>
            <person name="van Aken S.E."/>
            <person name="Riedmuller S.B."/>
            <person name="Feldblyum T.V."/>
            <person name="Cho J.K."/>
            <person name="Quackenbush J."/>
            <person name="Sedegah M."/>
            <person name="Shoaibi A."/>
            <person name="Cummings L.M."/>
            <person name="Florens L."/>
            <person name="Yates J.R."/>
            <person name="Raine J.D."/>
            <person name="Sinden R.E."/>
            <person name="Harris M.A."/>
            <person name="Cunningham D.A."/>
            <person name="Preiser P.R."/>
            <person name="Bergman L.W."/>
            <person name="Vaidya A.B."/>
            <person name="van Lin L.H."/>
            <person name="Janse C.J."/>
            <person name="Waters A.P."/>
            <person name="Smith H.O."/>
            <person name="White O.R."/>
            <person name="Salzberg S.L."/>
            <person name="Venter J.C."/>
            <person name="Fraser C.M."/>
            <person name="Hoffman S.L."/>
            <person name="Gardner M.J."/>
            <person name="Carucci D.J."/>
        </authorList>
    </citation>
    <scope>NUCLEOTIDE SEQUENCE [LARGE SCALE GENOMIC DNA]</scope>
    <source>
        <strain evidence="2 3">17XNL</strain>
    </source>
</reference>
<protein>
    <submittedName>
        <fullName evidence="2">Uncharacterized protein</fullName>
    </submittedName>
</protein>
<keyword evidence="3" id="KW-1185">Reference proteome</keyword>
<feature type="region of interest" description="Disordered" evidence="1">
    <location>
        <begin position="115"/>
        <end position="216"/>
    </location>
</feature>
<organism evidence="2 3">
    <name type="scientific">Plasmodium yoelii yoelii</name>
    <dbReference type="NCBI Taxonomy" id="73239"/>
    <lineage>
        <taxon>Eukaryota</taxon>
        <taxon>Sar</taxon>
        <taxon>Alveolata</taxon>
        <taxon>Apicomplexa</taxon>
        <taxon>Aconoidasida</taxon>
        <taxon>Haemosporida</taxon>
        <taxon>Plasmodiidae</taxon>
        <taxon>Plasmodium</taxon>
        <taxon>Plasmodium (Vinckeia)</taxon>
    </lineage>
</organism>
<comment type="caution">
    <text evidence="2">The sequence shown here is derived from an EMBL/GenBank/DDBJ whole genome shotgun (WGS) entry which is preliminary data.</text>
</comment>
<evidence type="ECO:0000256" key="1">
    <source>
        <dbReference type="SAM" id="MobiDB-lite"/>
    </source>
</evidence>
<evidence type="ECO:0000313" key="2">
    <source>
        <dbReference type="EMBL" id="EAA20257.1"/>
    </source>
</evidence>
<proteinExistence type="predicted"/>
<evidence type="ECO:0000313" key="3">
    <source>
        <dbReference type="Proteomes" id="UP000008553"/>
    </source>
</evidence>
<dbReference type="EMBL" id="AABL01002897">
    <property type="protein sequence ID" value="EAA20257.1"/>
    <property type="molecule type" value="Genomic_DNA"/>
</dbReference>
<gene>
    <name evidence="2" type="ORF">PY07735</name>
</gene>
<dbReference type="AlphaFoldDB" id="Q7R753"/>
<dbReference type="InParanoid" id="Q7R753"/>
<accession>Q7R753</accession>
<feature type="non-terminal residue" evidence="2">
    <location>
        <position position="1"/>
    </location>
</feature>
<name>Q7R753_PLAYO</name>
<feature type="compositionally biased region" description="Low complexity" evidence="1">
    <location>
        <begin position="146"/>
        <end position="159"/>
    </location>
</feature>